<dbReference type="AlphaFoldDB" id="A0A016VK00"/>
<protein>
    <recommendedName>
        <fullName evidence="4">7TM GPCR serpentine receptor class x (Srx) domain-containing protein</fullName>
    </recommendedName>
</protein>
<organism evidence="2 3">
    <name type="scientific">Ancylostoma ceylanicum</name>
    <dbReference type="NCBI Taxonomy" id="53326"/>
    <lineage>
        <taxon>Eukaryota</taxon>
        <taxon>Metazoa</taxon>
        <taxon>Ecdysozoa</taxon>
        <taxon>Nematoda</taxon>
        <taxon>Chromadorea</taxon>
        <taxon>Rhabditida</taxon>
        <taxon>Rhabditina</taxon>
        <taxon>Rhabditomorpha</taxon>
        <taxon>Strongyloidea</taxon>
        <taxon>Ancylostomatidae</taxon>
        <taxon>Ancylostomatinae</taxon>
        <taxon>Ancylostoma</taxon>
    </lineage>
</organism>
<gene>
    <name evidence="2" type="primary">Acey_s0008.g167</name>
    <name evidence="2" type="ORF">Y032_0008g167</name>
</gene>
<keyword evidence="1" id="KW-0472">Membrane</keyword>
<evidence type="ECO:0008006" key="4">
    <source>
        <dbReference type="Google" id="ProtNLM"/>
    </source>
</evidence>
<proteinExistence type="predicted"/>
<feature type="transmembrane region" description="Helical" evidence="1">
    <location>
        <begin position="33"/>
        <end position="50"/>
    </location>
</feature>
<dbReference type="Proteomes" id="UP000024635">
    <property type="component" value="Unassembled WGS sequence"/>
</dbReference>
<name>A0A016VK00_9BILA</name>
<sequence>MVVCEIAFFVYWEFSGVEYYGPLEVIMSETVELLFFDVLILPYLILNGFVSRIIAANRRYTVGNSSLRLHKAFSAQQEDLFL</sequence>
<keyword evidence="3" id="KW-1185">Reference proteome</keyword>
<evidence type="ECO:0000256" key="1">
    <source>
        <dbReference type="SAM" id="Phobius"/>
    </source>
</evidence>
<accession>A0A016VK00</accession>
<reference evidence="3" key="1">
    <citation type="journal article" date="2015" name="Nat. Genet.">
        <title>The genome and transcriptome of the zoonotic hookworm Ancylostoma ceylanicum identify infection-specific gene families.</title>
        <authorList>
            <person name="Schwarz E.M."/>
            <person name="Hu Y."/>
            <person name="Antoshechkin I."/>
            <person name="Miller M.M."/>
            <person name="Sternberg P.W."/>
            <person name="Aroian R.V."/>
        </authorList>
    </citation>
    <scope>NUCLEOTIDE SEQUENCE</scope>
    <source>
        <strain evidence="3">HY135</strain>
    </source>
</reference>
<evidence type="ECO:0000313" key="3">
    <source>
        <dbReference type="Proteomes" id="UP000024635"/>
    </source>
</evidence>
<dbReference type="OrthoDB" id="5821374at2759"/>
<comment type="caution">
    <text evidence="2">The sequence shown here is derived from an EMBL/GenBank/DDBJ whole genome shotgun (WGS) entry which is preliminary data.</text>
</comment>
<keyword evidence="1" id="KW-0812">Transmembrane</keyword>
<dbReference type="EMBL" id="JARK01001344">
    <property type="protein sequence ID" value="EYC27760.1"/>
    <property type="molecule type" value="Genomic_DNA"/>
</dbReference>
<keyword evidence="1" id="KW-1133">Transmembrane helix</keyword>
<evidence type="ECO:0000313" key="2">
    <source>
        <dbReference type="EMBL" id="EYC27760.1"/>
    </source>
</evidence>